<evidence type="ECO:0000313" key="3">
    <source>
        <dbReference type="Proteomes" id="UP001432322"/>
    </source>
</evidence>
<reference evidence="2" key="1">
    <citation type="submission" date="2023-10" db="EMBL/GenBank/DDBJ databases">
        <title>Genome assembly of Pristionchus species.</title>
        <authorList>
            <person name="Yoshida K."/>
            <person name="Sommer R.J."/>
        </authorList>
    </citation>
    <scope>NUCLEOTIDE SEQUENCE</scope>
    <source>
        <strain evidence="2">RS5133</strain>
    </source>
</reference>
<feature type="non-terminal residue" evidence="2">
    <location>
        <position position="117"/>
    </location>
</feature>
<dbReference type="EMBL" id="BTSY01000001">
    <property type="protein sequence ID" value="GMT12244.1"/>
    <property type="molecule type" value="Genomic_DNA"/>
</dbReference>
<organism evidence="2 3">
    <name type="scientific">Pristionchus fissidentatus</name>
    <dbReference type="NCBI Taxonomy" id="1538716"/>
    <lineage>
        <taxon>Eukaryota</taxon>
        <taxon>Metazoa</taxon>
        <taxon>Ecdysozoa</taxon>
        <taxon>Nematoda</taxon>
        <taxon>Chromadorea</taxon>
        <taxon>Rhabditida</taxon>
        <taxon>Rhabditina</taxon>
        <taxon>Diplogasteromorpha</taxon>
        <taxon>Diplogasteroidea</taxon>
        <taxon>Neodiplogasteridae</taxon>
        <taxon>Pristionchus</taxon>
    </lineage>
</organism>
<sequence>MVVPIATVYRIVSLIAIVFSIVNILFLFVLQCSRDPSLHTPFYRIFKVNVIYAVAHMLSRTNFIECFTSPFQLVFIDAWSVRRLRWLFLIQFAIPLILTGFIPDLGYSTDAEGCYLY</sequence>
<proteinExistence type="predicted"/>
<dbReference type="Proteomes" id="UP001432322">
    <property type="component" value="Unassembled WGS sequence"/>
</dbReference>
<feature type="transmembrane region" description="Helical" evidence="1">
    <location>
        <begin position="42"/>
        <end position="63"/>
    </location>
</feature>
<keyword evidence="1" id="KW-0472">Membrane</keyword>
<dbReference type="AlphaFoldDB" id="A0AAV5UYP5"/>
<keyword evidence="1" id="KW-1133">Transmembrane helix</keyword>
<feature type="transmembrane region" description="Helical" evidence="1">
    <location>
        <begin position="84"/>
        <end position="102"/>
    </location>
</feature>
<evidence type="ECO:0000313" key="2">
    <source>
        <dbReference type="EMBL" id="GMT12244.1"/>
    </source>
</evidence>
<feature type="transmembrane region" description="Helical" evidence="1">
    <location>
        <begin position="7"/>
        <end position="30"/>
    </location>
</feature>
<evidence type="ECO:0008006" key="4">
    <source>
        <dbReference type="Google" id="ProtNLM"/>
    </source>
</evidence>
<evidence type="ECO:0000256" key="1">
    <source>
        <dbReference type="SAM" id="Phobius"/>
    </source>
</evidence>
<keyword evidence="3" id="KW-1185">Reference proteome</keyword>
<accession>A0AAV5UYP5</accession>
<name>A0AAV5UYP5_9BILA</name>
<gene>
    <name evidence="2" type="ORF">PFISCL1PPCAC_3541</name>
</gene>
<comment type="caution">
    <text evidence="2">The sequence shown here is derived from an EMBL/GenBank/DDBJ whole genome shotgun (WGS) entry which is preliminary data.</text>
</comment>
<keyword evidence="1" id="KW-0812">Transmembrane</keyword>
<protein>
    <recommendedName>
        <fullName evidence="4">G protein-coupled receptor</fullName>
    </recommendedName>
</protein>